<dbReference type="AlphaFoldDB" id="A0A5C5YYR9"/>
<gene>
    <name evidence="1" type="ORF">CA13_12330</name>
</gene>
<evidence type="ECO:0000313" key="2">
    <source>
        <dbReference type="Proteomes" id="UP000315010"/>
    </source>
</evidence>
<proteinExistence type="predicted"/>
<evidence type="ECO:0000313" key="1">
    <source>
        <dbReference type="EMBL" id="TWT79826.1"/>
    </source>
</evidence>
<sequence>MDWFDREIWKLEGTSEYDRPVSPEDLLSESPDAIWPGLMQCDMLPILGDSAGNWLCLRVGQDNAANQIVQWYHGGGDWMPWGNRLADAIVFETFVDKLPGKHRRLAIPAEDAKEGFRPHEDPLVRWAFEHQAEPVRRLLDEAPNDESLAKTLLSHQVAEIAVRCELIHAAMDQPWAEKIDKKIASEMGFAWNQIVEWMFDGKRMPKQAREKIQKQLKLPDIFFKKQDWETIMAHSQMCRELAPELTWPWDLVGYGHERQGNEHDAITYYQQGAMRSTFTDQSVRMHTHWTQMNAAKFSVARMEKLDSDFIKRSPYLSLLRCGESNHSHQGVFDYWVNQAKQAERSNEAAKSIECLMQAGWDLGIDSIDQYGPLIDEIVEATKFANQTARSTLAKTHRNCLADRYGI</sequence>
<organism evidence="1 2">
    <name type="scientific">Novipirellula herctigrandis</name>
    <dbReference type="NCBI Taxonomy" id="2527986"/>
    <lineage>
        <taxon>Bacteria</taxon>
        <taxon>Pseudomonadati</taxon>
        <taxon>Planctomycetota</taxon>
        <taxon>Planctomycetia</taxon>
        <taxon>Pirellulales</taxon>
        <taxon>Pirellulaceae</taxon>
        <taxon>Novipirellula</taxon>
    </lineage>
</organism>
<accession>A0A5C5YYR9</accession>
<keyword evidence="2" id="KW-1185">Reference proteome</keyword>
<name>A0A5C5YYR9_9BACT</name>
<protein>
    <submittedName>
        <fullName evidence="1">Uncharacterized protein</fullName>
    </submittedName>
</protein>
<dbReference type="EMBL" id="SJPJ01000001">
    <property type="protein sequence ID" value="TWT79826.1"/>
    <property type="molecule type" value="Genomic_DNA"/>
</dbReference>
<dbReference type="Proteomes" id="UP000315010">
    <property type="component" value="Unassembled WGS sequence"/>
</dbReference>
<comment type="caution">
    <text evidence="1">The sequence shown here is derived from an EMBL/GenBank/DDBJ whole genome shotgun (WGS) entry which is preliminary data.</text>
</comment>
<reference evidence="1 2" key="1">
    <citation type="submission" date="2019-02" db="EMBL/GenBank/DDBJ databases">
        <title>Deep-cultivation of Planctomycetes and their phenomic and genomic characterization uncovers novel biology.</title>
        <authorList>
            <person name="Wiegand S."/>
            <person name="Jogler M."/>
            <person name="Boedeker C."/>
            <person name="Pinto D."/>
            <person name="Vollmers J."/>
            <person name="Rivas-Marin E."/>
            <person name="Kohn T."/>
            <person name="Peeters S.H."/>
            <person name="Heuer A."/>
            <person name="Rast P."/>
            <person name="Oberbeckmann S."/>
            <person name="Bunk B."/>
            <person name="Jeske O."/>
            <person name="Meyerdierks A."/>
            <person name="Storesund J.E."/>
            <person name="Kallscheuer N."/>
            <person name="Luecker S."/>
            <person name="Lage O.M."/>
            <person name="Pohl T."/>
            <person name="Merkel B.J."/>
            <person name="Hornburger P."/>
            <person name="Mueller R.-W."/>
            <person name="Bruemmer F."/>
            <person name="Labrenz M."/>
            <person name="Spormann A.M."/>
            <person name="Op Den Camp H."/>
            <person name="Overmann J."/>
            <person name="Amann R."/>
            <person name="Jetten M.S.M."/>
            <person name="Mascher T."/>
            <person name="Medema M.H."/>
            <person name="Devos D.P."/>
            <person name="Kaster A.-K."/>
            <person name="Ovreas L."/>
            <person name="Rohde M."/>
            <person name="Galperin M.Y."/>
            <person name="Jogler C."/>
        </authorList>
    </citation>
    <scope>NUCLEOTIDE SEQUENCE [LARGE SCALE GENOMIC DNA]</scope>
    <source>
        <strain evidence="1 2">CA13</strain>
    </source>
</reference>